<organism evidence="1">
    <name type="scientific">freshwater metagenome</name>
    <dbReference type="NCBI Taxonomy" id="449393"/>
    <lineage>
        <taxon>unclassified sequences</taxon>
        <taxon>metagenomes</taxon>
        <taxon>ecological metagenomes</taxon>
    </lineage>
</organism>
<protein>
    <submittedName>
        <fullName evidence="1">Unannotated protein</fullName>
    </submittedName>
</protein>
<dbReference type="Gene3D" id="1.10.10.1150">
    <property type="entry name" value="Coenzyme PQQ synthesis protein D (PqqD)"/>
    <property type="match status" value="1"/>
</dbReference>
<dbReference type="AlphaFoldDB" id="A0A6J7EM48"/>
<sequence length="96" mass="10202">MEFTADTVFRRREGVITEAVLADVVVLDPQTGRYVRLNRTAALLWELLDGAPGTPATLAAALEQRLGAPAQRAPADVTAFIEAMLSRGLVEVAAPA</sequence>
<dbReference type="EMBL" id="CAFBLQ010000167">
    <property type="protein sequence ID" value="CAB4880613.1"/>
    <property type="molecule type" value="Genomic_DNA"/>
</dbReference>
<accession>A0A6J7EM48</accession>
<dbReference type="InterPro" id="IPR041881">
    <property type="entry name" value="PqqD_sf"/>
</dbReference>
<gene>
    <name evidence="1" type="ORF">UFOPK3423_01316</name>
</gene>
<dbReference type="InterPro" id="IPR008792">
    <property type="entry name" value="PQQD"/>
</dbReference>
<name>A0A6J7EM48_9ZZZZ</name>
<dbReference type="Pfam" id="PF05402">
    <property type="entry name" value="PqqD"/>
    <property type="match status" value="1"/>
</dbReference>
<reference evidence="1" key="1">
    <citation type="submission" date="2020-05" db="EMBL/GenBank/DDBJ databases">
        <authorList>
            <person name="Chiriac C."/>
            <person name="Salcher M."/>
            <person name="Ghai R."/>
            <person name="Kavagutti S V."/>
        </authorList>
    </citation>
    <scope>NUCLEOTIDE SEQUENCE</scope>
</reference>
<evidence type="ECO:0000313" key="1">
    <source>
        <dbReference type="EMBL" id="CAB4880613.1"/>
    </source>
</evidence>
<proteinExistence type="predicted"/>